<keyword evidence="9 15" id="KW-0472">Membrane</keyword>
<dbReference type="GO" id="GO:0005886">
    <property type="term" value="C:plasma membrane"/>
    <property type="evidence" value="ECO:0007669"/>
    <property type="project" value="TreeGrafter"/>
</dbReference>
<reference evidence="16" key="2">
    <citation type="journal article" date="2023" name="BMC Genomics">
        <title>Pest status, molecular evolution, and epigenetic factors derived from the genome assembly of Frankliniella fusca, a thysanopteran phytovirus vector.</title>
        <authorList>
            <person name="Catto M.A."/>
            <person name="Labadie P.E."/>
            <person name="Jacobson A.L."/>
            <person name="Kennedy G.G."/>
            <person name="Srinivasan R."/>
            <person name="Hunt B.G."/>
        </authorList>
    </citation>
    <scope>NUCLEOTIDE SEQUENCE</scope>
    <source>
        <strain evidence="16">PL_HMW_Pooled</strain>
    </source>
</reference>
<sequence>MPASPRTPTIKESSCSECDSSCDESDADRRGAAEAAQDEDDAVEGTRVSTWKQFCRSAGIHGLHYLALDGSTKLERAFWACCLLLSLGGCMALLSRMYYRWESTPSISTSEIRVQPLHELPLPAVTICPELKIRQSVLSQLDGDVAQLEEDLKSLLCENTSVAEQKKTIKKELIDALVEVAPNLTDLVFGFRIKNKFWSAAQGSFYWQSVLTDEGLCYSINMLTPPEVFKEGTEQLEPPVLVPVPDNTTRPTATGWDPVQGYIRDARISSVDDTYPVRAKRGAPNGIFAALCLGVEDMDHQCRGPVQGFRAVLHGPAELPHMQHATRVLMGEETLMQILPATTSTSEDLRGFDPFRRGCYFPGERELRHFKVYTKHNCELECASNASRAACGCVSYYMPRSSGIPVCGPGSNACVREAEVSQTLLEMNVPGRESEAGCNCLPACESLEYRVDEDRANFEWEQSVRAWRIPATYFEGKDCARVSIFFKSNRAESSLRNELYSAEKFYAACAAVLGLFTGFSIINLVEAAYFIFIGVKGRLSRRFCRPHPGATQPTANKSAEDKY</sequence>
<keyword evidence="13" id="KW-0175">Coiled coil</keyword>
<feature type="compositionally biased region" description="Polar residues" evidence="14">
    <location>
        <begin position="1"/>
        <end position="11"/>
    </location>
</feature>
<protein>
    <submittedName>
        <fullName evidence="16">Pickpocket protein 28</fullName>
    </submittedName>
</protein>
<evidence type="ECO:0000256" key="4">
    <source>
        <dbReference type="ARBA" id="ARBA00022461"/>
    </source>
</evidence>
<dbReference type="Gene3D" id="1.10.287.770">
    <property type="entry name" value="YojJ-like"/>
    <property type="match status" value="1"/>
</dbReference>
<comment type="caution">
    <text evidence="16">The sequence shown here is derived from an EMBL/GenBank/DDBJ whole genome shotgun (WGS) entry which is preliminary data.</text>
</comment>
<keyword evidence="7" id="KW-0915">Sodium</keyword>
<evidence type="ECO:0000256" key="13">
    <source>
        <dbReference type="SAM" id="Coils"/>
    </source>
</evidence>
<evidence type="ECO:0000256" key="7">
    <source>
        <dbReference type="ARBA" id="ARBA00023053"/>
    </source>
</evidence>
<evidence type="ECO:0000256" key="10">
    <source>
        <dbReference type="ARBA" id="ARBA00023201"/>
    </source>
</evidence>
<keyword evidence="8 12" id="KW-0406">Ion transport</keyword>
<organism evidence="16 17">
    <name type="scientific">Frankliniella fusca</name>
    <dbReference type="NCBI Taxonomy" id="407009"/>
    <lineage>
        <taxon>Eukaryota</taxon>
        <taxon>Metazoa</taxon>
        <taxon>Ecdysozoa</taxon>
        <taxon>Arthropoda</taxon>
        <taxon>Hexapoda</taxon>
        <taxon>Insecta</taxon>
        <taxon>Pterygota</taxon>
        <taxon>Neoptera</taxon>
        <taxon>Paraneoptera</taxon>
        <taxon>Thysanoptera</taxon>
        <taxon>Terebrantia</taxon>
        <taxon>Thripoidea</taxon>
        <taxon>Thripidae</taxon>
        <taxon>Frankliniella</taxon>
    </lineage>
</organism>
<dbReference type="PANTHER" id="PTHR11690">
    <property type="entry name" value="AMILORIDE-SENSITIVE SODIUM CHANNEL-RELATED"/>
    <property type="match status" value="1"/>
</dbReference>
<evidence type="ECO:0000256" key="8">
    <source>
        <dbReference type="ARBA" id="ARBA00023065"/>
    </source>
</evidence>
<evidence type="ECO:0000256" key="5">
    <source>
        <dbReference type="ARBA" id="ARBA00022692"/>
    </source>
</evidence>
<evidence type="ECO:0000313" key="16">
    <source>
        <dbReference type="EMBL" id="KAK3911817.1"/>
    </source>
</evidence>
<dbReference type="Proteomes" id="UP001219518">
    <property type="component" value="Unassembled WGS sequence"/>
</dbReference>
<feature type="transmembrane region" description="Helical" evidence="15">
    <location>
        <begin position="505"/>
        <end position="532"/>
    </location>
</feature>
<dbReference type="PRINTS" id="PR01078">
    <property type="entry name" value="AMINACHANNEL"/>
</dbReference>
<evidence type="ECO:0000256" key="9">
    <source>
        <dbReference type="ARBA" id="ARBA00023136"/>
    </source>
</evidence>
<dbReference type="InterPro" id="IPR001873">
    <property type="entry name" value="ENaC"/>
</dbReference>
<gene>
    <name evidence="16" type="ORF">KUF71_021478</name>
</gene>
<comment type="similarity">
    <text evidence="2 12">Belongs to the amiloride-sensitive sodium channel (TC 1.A.6) family.</text>
</comment>
<name>A0AAE1GZ21_9NEOP</name>
<dbReference type="PANTHER" id="PTHR11690:SF288">
    <property type="entry name" value="AMILORIDE-SENSITIVE NA+ CHANNEL-RELATED"/>
    <property type="match status" value="1"/>
</dbReference>
<keyword evidence="5 12" id="KW-0812">Transmembrane</keyword>
<evidence type="ECO:0000256" key="14">
    <source>
        <dbReference type="SAM" id="MobiDB-lite"/>
    </source>
</evidence>
<evidence type="ECO:0000256" key="11">
    <source>
        <dbReference type="ARBA" id="ARBA00023303"/>
    </source>
</evidence>
<feature type="region of interest" description="Disordered" evidence="14">
    <location>
        <begin position="1"/>
        <end position="42"/>
    </location>
</feature>
<evidence type="ECO:0000313" key="17">
    <source>
        <dbReference type="Proteomes" id="UP001219518"/>
    </source>
</evidence>
<accession>A0AAE1GZ21</accession>
<dbReference type="EMBL" id="JAHWGI010000286">
    <property type="protein sequence ID" value="KAK3911817.1"/>
    <property type="molecule type" value="Genomic_DNA"/>
</dbReference>
<proteinExistence type="inferred from homology"/>
<dbReference type="Gene3D" id="1.10.287.820">
    <property type="entry name" value="Acid-sensing ion channel domain"/>
    <property type="match status" value="1"/>
</dbReference>
<keyword evidence="4 12" id="KW-0894">Sodium channel</keyword>
<evidence type="ECO:0000256" key="3">
    <source>
        <dbReference type="ARBA" id="ARBA00022448"/>
    </source>
</evidence>
<evidence type="ECO:0000256" key="1">
    <source>
        <dbReference type="ARBA" id="ARBA00004141"/>
    </source>
</evidence>
<comment type="subcellular location">
    <subcellularLocation>
        <location evidence="1">Membrane</location>
        <topology evidence="1">Multi-pass membrane protein</topology>
    </subcellularLocation>
</comment>
<dbReference type="Pfam" id="PF00858">
    <property type="entry name" value="ASC"/>
    <property type="match status" value="1"/>
</dbReference>
<dbReference type="GO" id="GO:0015280">
    <property type="term" value="F:ligand-gated sodium channel activity"/>
    <property type="evidence" value="ECO:0007669"/>
    <property type="project" value="TreeGrafter"/>
</dbReference>
<keyword evidence="10 12" id="KW-0739">Sodium transport</keyword>
<keyword evidence="17" id="KW-1185">Reference proteome</keyword>
<evidence type="ECO:0000256" key="15">
    <source>
        <dbReference type="SAM" id="Phobius"/>
    </source>
</evidence>
<evidence type="ECO:0000256" key="2">
    <source>
        <dbReference type="ARBA" id="ARBA00007193"/>
    </source>
</evidence>
<keyword evidence="11 12" id="KW-0407">Ion channel</keyword>
<dbReference type="AlphaFoldDB" id="A0AAE1GZ21"/>
<keyword evidence="6 15" id="KW-1133">Transmembrane helix</keyword>
<keyword evidence="3 12" id="KW-0813">Transport</keyword>
<reference evidence="16" key="1">
    <citation type="submission" date="2021-07" db="EMBL/GenBank/DDBJ databases">
        <authorList>
            <person name="Catto M.A."/>
            <person name="Jacobson A."/>
            <person name="Kennedy G."/>
            <person name="Labadie P."/>
            <person name="Hunt B.G."/>
            <person name="Srinivasan R."/>
        </authorList>
    </citation>
    <scope>NUCLEOTIDE SEQUENCE</scope>
    <source>
        <strain evidence="16">PL_HMW_Pooled</strain>
        <tissue evidence="16">Head</tissue>
    </source>
</reference>
<feature type="coiled-coil region" evidence="13">
    <location>
        <begin position="138"/>
        <end position="165"/>
    </location>
</feature>
<evidence type="ECO:0000256" key="12">
    <source>
        <dbReference type="RuleBase" id="RU000679"/>
    </source>
</evidence>
<evidence type="ECO:0000256" key="6">
    <source>
        <dbReference type="ARBA" id="ARBA00022989"/>
    </source>
</evidence>